<sequence>MHRPRIQHVSIPRPPGPASADQARAFFTGVLGLPEKPVPASIASLDLVWFDVGDGTELHLFSEEPRDDSSGRHLCLEVDELDAVRARLVEAGYAPWDTTPIHNRPRFFCRDPFGNTIEYTTILGSYV</sequence>
<evidence type="ECO:0000259" key="1">
    <source>
        <dbReference type="PROSITE" id="PS51819"/>
    </source>
</evidence>
<dbReference type="SUPFAM" id="SSF54593">
    <property type="entry name" value="Glyoxalase/Bleomycin resistance protein/Dihydroxybiphenyl dioxygenase"/>
    <property type="match status" value="1"/>
</dbReference>
<proteinExistence type="predicted"/>
<accession>A0A0P9CSC3</accession>
<dbReference type="EMBL" id="LJCR01002582">
    <property type="protein sequence ID" value="KPV48528.1"/>
    <property type="molecule type" value="Genomic_DNA"/>
</dbReference>
<evidence type="ECO:0000313" key="3">
    <source>
        <dbReference type="Proteomes" id="UP000050509"/>
    </source>
</evidence>
<dbReference type="PANTHER" id="PTHR39175">
    <property type="entry name" value="FAMILY PROTEIN, PUTATIVE (AFU_ORTHOLOGUE AFUA_3G15060)-RELATED"/>
    <property type="match status" value="1"/>
</dbReference>
<dbReference type="InterPro" id="IPR037523">
    <property type="entry name" value="VOC_core"/>
</dbReference>
<dbReference type="InterPro" id="IPR029068">
    <property type="entry name" value="Glyas_Bleomycin-R_OHBP_Dase"/>
</dbReference>
<gene>
    <name evidence="2" type="ORF">SE17_37585</name>
</gene>
<dbReference type="Pfam" id="PF00903">
    <property type="entry name" value="Glyoxalase"/>
    <property type="match status" value="1"/>
</dbReference>
<name>A0A0P9CSC3_9CHLR</name>
<dbReference type="Gene3D" id="3.10.180.10">
    <property type="entry name" value="2,3-Dihydroxybiphenyl 1,2-Dioxygenase, domain 1"/>
    <property type="match status" value="1"/>
</dbReference>
<reference evidence="2 3" key="1">
    <citation type="submission" date="2015-09" db="EMBL/GenBank/DDBJ databases">
        <title>Draft genome sequence of Kouleothrix aurantiaca JCM 19913.</title>
        <authorList>
            <person name="Hemp J."/>
        </authorList>
    </citation>
    <scope>NUCLEOTIDE SEQUENCE [LARGE SCALE GENOMIC DNA]</scope>
    <source>
        <strain evidence="2 3">COM-B</strain>
    </source>
</reference>
<evidence type="ECO:0000313" key="2">
    <source>
        <dbReference type="EMBL" id="KPV48528.1"/>
    </source>
</evidence>
<keyword evidence="3" id="KW-1185">Reference proteome</keyword>
<dbReference type="PANTHER" id="PTHR39175:SF1">
    <property type="entry name" value="FAMILY PROTEIN, PUTATIVE (AFU_ORTHOLOGUE AFUA_3G15060)-RELATED"/>
    <property type="match status" value="1"/>
</dbReference>
<dbReference type="InterPro" id="IPR004360">
    <property type="entry name" value="Glyas_Fos-R_dOase_dom"/>
</dbReference>
<comment type="caution">
    <text evidence="2">The sequence shown here is derived from an EMBL/GenBank/DDBJ whole genome shotgun (WGS) entry which is preliminary data.</text>
</comment>
<dbReference type="Proteomes" id="UP000050509">
    <property type="component" value="Unassembled WGS sequence"/>
</dbReference>
<feature type="domain" description="VOC" evidence="1">
    <location>
        <begin position="5"/>
        <end position="122"/>
    </location>
</feature>
<dbReference type="PROSITE" id="PS51819">
    <property type="entry name" value="VOC"/>
    <property type="match status" value="1"/>
</dbReference>
<protein>
    <submittedName>
        <fullName evidence="2">Glyoxalase</fullName>
    </submittedName>
</protein>
<dbReference type="AlphaFoldDB" id="A0A0P9CSC3"/>
<organism evidence="2 3">
    <name type="scientific">Kouleothrix aurantiaca</name>
    <dbReference type="NCBI Taxonomy" id="186479"/>
    <lineage>
        <taxon>Bacteria</taxon>
        <taxon>Bacillati</taxon>
        <taxon>Chloroflexota</taxon>
        <taxon>Chloroflexia</taxon>
        <taxon>Chloroflexales</taxon>
        <taxon>Roseiflexineae</taxon>
        <taxon>Roseiflexaceae</taxon>
        <taxon>Kouleothrix</taxon>
    </lineage>
</organism>